<gene>
    <name evidence="2" type="ORF">UTRI_10056</name>
</gene>
<evidence type="ECO:0000313" key="3">
    <source>
        <dbReference type="Proteomes" id="UP000324022"/>
    </source>
</evidence>
<keyword evidence="3" id="KW-1185">Reference proteome</keyword>
<sequence length="631" mass="71577">MLWTGFQVHMRCIIIAAAILCACPASSRPTPPTRPLTELPEEIARFFQDQYEGQHVQHLNAFPDFKEYELDAQPLHSTTPVFGLHAQTSASSWFPPRYSTPPLGHSVDLQNHPNFFVNHQMHSPVMGQHITANDIERKSPAPSNQFVSPMAMQAAPSSSNSLYSIRPDVLLNQGIWGHGEGPSPSSSWLIPHASSPPQLHALSQSPQQPIFNLPEIHPFSSTRRPAVQELQPANEENKAPGNTRSLVRAFQGSPGLKVIGDFRTVIQPDYEVAWFINRLRSNPLVGQEGGSKIEDQIPVEVKESFLEDPNTLAIRVFYARTIVKQLVLKGEKGERYLLLTLSPHPNFLAQRGRTSVVGVWELGEVKSAGDSLLYMRGFYRFTPKEFEELGRIPQIGMKQYGAVVRKVSTMSHSNYALRLSFEKLDESVGFTSAESGDTAEIQQQLEPSEYEQGVQFGRRQTGRYLFTYEYSPEVAQLTQKWKEEAKLSQDAFIPIKLTKEQRRNIGPQLKFSFHKAREAKELYGPGGEPLMLVHYARSAYFPQQRNNILAIWRFGPMVDEQQKLIALGFYQLSAAMWRQMTPERLRGLRIVYFQYNWTGPRELSDILAENQAQRGITLARPFRPVWRHEAS</sequence>
<reference evidence="2 3" key="1">
    <citation type="submission" date="2018-03" db="EMBL/GenBank/DDBJ databases">
        <authorList>
            <person name="Guldener U."/>
        </authorList>
    </citation>
    <scope>NUCLEOTIDE SEQUENCE [LARGE SCALE GENOMIC DNA]</scope>
    <source>
        <strain evidence="2 3">NBRC100155</strain>
    </source>
</reference>
<dbReference type="AlphaFoldDB" id="A0A5C3DTI1"/>
<protein>
    <submittedName>
        <fullName evidence="2">Uncharacterized protein</fullName>
    </submittedName>
</protein>
<evidence type="ECO:0000256" key="1">
    <source>
        <dbReference type="SAM" id="SignalP"/>
    </source>
</evidence>
<dbReference type="EMBL" id="OOIN01000003">
    <property type="protein sequence ID" value="SPO21645.1"/>
    <property type="molecule type" value="Genomic_DNA"/>
</dbReference>
<evidence type="ECO:0000313" key="2">
    <source>
        <dbReference type="EMBL" id="SPO21645.1"/>
    </source>
</evidence>
<feature type="chain" id="PRO_5022896789" evidence="1">
    <location>
        <begin position="28"/>
        <end position="631"/>
    </location>
</feature>
<organism evidence="2 3">
    <name type="scientific">Ustilago trichophora</name>
    <dbReference type="NCBI Taxonomy" id="86804"/>
    <lineage>
        <taxon>Eukaryota</taxon>
        <taxon>Fungi</taxon>
        <taxon>Dikarya</taxon>
        <taxon>Basidiomycota</taxon>
        <taxon>Ustilaginomycotina</taxon>
        <taxon>Ustilaginomycetes</taxon>
        <taxon>Ustilaginales</taxon>
        <taxon>Ustilaginaceae</taxon>
        <taxon>Ustilago</taxon>
    </lineage>
</organism>
<feature type="signal peptide" evidence="1">
    <location>
        <begin position="1"/>
        <end position="27"/>
    </location>
</feature>
<dbReference type="Proteomes" id="UP000324022">
    <property type="component" value="Unassembled WGS sequence"/>
</dbReference>
<name>A0A5C3DTI1_9BASI</name>
<proteinExistence type="predicted"/>
<accession>A0A5C3DTI1</accession>
<keyword evidence="1" id="KW-0732">Signal</keyword>